<accession>B8CXW8</accession>
<proteinExistence type="predicted"/>
<name>B8CXW8_HALOH</name>
<evidence type="ECO:0000313" key="2">
    <source>
        <dbReference type="Proteomes" id="UP000000719"/>
    </source>
</evidence>
<keyword evidence="2" id="KW-1185">Reference proteome</keyword>
<dbReference type="AlphaFoldDB" id="B8CXW8"/>
<dbReference type="HOGENOM" id="CLU_051344_0_0_9"/>
<evidence type="ECO:0000313" key="1">
    <source>
        <dbReference type="EMBL" id="ACL70137.1"/>
    </source>
</evidence>
<dbReference type="Proteomes" id="UP000000719">
    <property type="component" value="Chromosome"/>
</dbReference>
<dbReference type="eggNOG" id="COG3612">
    <property type="taxonomic scope" value="Bacteria"/>
</dbReference>
<sequence length="286" mass="32315">MKEILTNAHKFILTNARLLERRLFEVHFEGLSPNYVGRVVCAYQNSDGGLGHGLEPDVRCPESQPLFVSQGLEALEEAGYRDIEFATSLCDYIESVSDSKGLVPFFMESAYQSPIASHWNEMTVTPGLNPTMNICGLLHYQGVQHEWLTLATETCCNMFFKNPPLEAHTLHCASRLAEYIPDKKIAMNLLDVIEKSLSQANFFIPGTPVETYGLTPLHFAHKPDSICRQLFTQSQIDSHLEDLVKKQLPDGGWPIWWEPPGLASELEWRGRWTLDALFRLSSYGVL</sequence>
<dbReference type="STRING" id="373903.Hore_13860"/>
<dbReference type="KEGG" id="hor:Hore_13860"/>
<reference evidence="1 2" key="1">
    <citation type="journal article" date="2009" name="PLoS ONE">
        <title>Genome analysis of the anaerobic thermohalophilic bacterium Halothermothrix orenii.</title>
        <authorList>
            <person name="Mavromatis K."/>
            <person name="Ivanova N."/>
            <person name="Anderson I."/>
            <person name="Lykidis A."/>
            <person name="Hooper S.D."/>
            <person name="Sun H."/>
            <person name="Kunin V."/>
            <person name="Lapidus A."/>
            <person name="Hugenholtz P."/>
            <person name="Patel B."/>
            <person name="Kyrpides N.C."/>
        </authorList>
    </citation>
    <scope>NUCLEOTIDE SEQUENCE [LARGE SCALE GENOMIC DNA]</scope>
    <source>
        <strain evidence="2">H 168 / OCM 544 / DSM 9562</strain>
    </source>
</reference>
<organism evidence="1 2">
    <name type="scientific">Halothermothrix orenii (strain H 168 / OCM 544 / DSM 9562)</name>
    <dbReference type="NCBI Taxonomy" id="373903"/>
    <lineage>
        <taxon>Bacteria</taxon>
        <taxon>Bacillati</taxon>
        <taxon>Bacillota</taxon>
        <taxon>Clostridia</taxon>
        <taxon>Halanaerobiales</taxon>
        <taxon>Halothermotrichaceae</taxon>
        <taxon>Halothermothrix</taxon>
    </lineage>
</organism>
<protein>
    <submittedName>
        <fullName evidence="1">Uncharacterized protein</fullName>
    </submittedName>
</protein>
<gene>
    <name evidence="1" type="ordered locus">Hore_13860</name>
</gene>
<dbReference type="EMBL" id="CP001098">
    <property type="protein sequence ID" value="ACL70137.1"/>
    <property type="molecule type" value="Genomic_DNA"/>
</dbReference>